<dbReference type="GO" id="GO:0003676">
    <property type="term" value="F:nucleic acid binding"/>
    <property type="evidence" value="ECO:0007669"/>
    <property type="project" value="InterPro"/>
</dbReference>
<accession>A0A0J7MPU2</accession>
<dbReference type="AlphaFoldDB" id="A0A0J7MPU2"/>
<organism evidence="2 3">
    <name type="scientific">Lasius niger</name>
    <name type="common">Black garden ant</name>
    <dbReference type="NCBI Taxonomy" id="67767"/>
    <lineage>
        <taxon>Eukaryota</taxon>
        <taxon>Metazoa</taxon>
        <taxon>Ecdysozoa</taxon>
        <taxon>Arthropoda</taxon>
        <taxon>Hexapoda</taxon>
        <taxon>Insecta</taxon>
        <taxon>Pterygota</taxon>
        <taxon>Neoptera</taxon>
        <taxon>Endopterygota</taxon>
        <taxon>Hymenoptera</taxon>
        <taxon>Apocrita</taxon>
        <taxon>Aculeata</taxon>
        <taxon>Formicoidea</taxon>
        <taxon>Formicidae</taxon>
        <taxon>Formicinae</taxon>
        <taxon>Lasius</taxon>
        <taxon>Lasius</taxon>
    </lineage>
</organism>
<dbReference type="Gene3D" id="3.30.420.10">
    <property type="entry name" value="Ribonuclease H-like superfamily/Ribonuclease H"/>
    <property type="match status" value="1"/>
</dbReference>
<protein>
    <submittedName>
        <fullName evidence="2">Transposase-like protein</fullName>
    </submittedName>
</protein>
<dbReference type="InterPro" id="IPR032135">
    <property type="entry name" value="DUF4817"/>
</dbReference>
<feature type="non-terminal residue" evidence="2">
    <location>
        <position position="350"/>
    </location>
</feature>
<dbReference type="PaxDb" id="67767-A0A0J7MPU2"/>
<reference evidence="2 3" key="1">
    <citation type="submission" date="2015-04" db="EMBL/GenBank/DDBJ databases">
        <title>Lasius niger genome sequencing.</title>
        <authorList>
            <person name="Konorov E.A."/>
            <person name="Nikitin M.A."/>
            <person name="Kirill M.V."/>
            <person name="Chang P."/>
        </authorList>
    </citation>
    <scope>NUCLEOTIDE SEQUENCE [LARGE SCALE GENOMIC DNA]</scope>
    <source>
        <tissue evidence="2">Whole</tissue>
    </source>
</reference>
<dbReference type="Proteomes" id="UP000036403">
    <property type="component" value="Unassembled WGS sequence"/>
</dbReference>
<gene>
    <name evidence="2" type="ORF">RF55_22469</name>
</gene>
<evidence type="ECO:0000313" key="3">
    <source>
        <dbReference type="Proteomes" id="UP000036403"/>
    </source>
</evidence>
<dbReference type="Pfam" id="PF16087">
    <property type="entry name" value="DUF4817"/>
    <property type="match status" value="1"/>
</dbReference>
<proteinExistence type="predicted"/>
<feature type="domain" description="DUF4817" evidence="1">
    <location>
        <begin position="3"/>
        <end position="56"/>
    </location>
</feature>
<dbReference type="InterPro" id="IPR036397">
    <property type="entry name" value="RNaseH_sf"/>
</dbReference>
<dbReference type="OrthoDB" id="7699088at2759"/>
<dbReference type="PANTHER" id="PTHR47326:SF1">
    <property type="entry name" value="HTH PSQ-TYPE DOMAIN-CONTAINING PROTEIN"/>
    <property type="match status" value="1"/>
</dbReference>
<comment type="caution">
    <text evidence="2">The sequence shown here is derived from an EMBL/GenBank/DDBJ whole genome shotgun (WGS) entry which is preliminary data.</text>
</comment>
<keyword evidence="3" id="KW-1185">Reference proteome</keyword>
<evidence type="ECO:0000259" key="1">
    <source>
        <dbReference type="Pfam" id="PF16087"/>
    </source>
</evidence>
<sequence length="350" mass="40991">MFTFEELSDIHLTYGEMHCNALAARRRYAQKFPNRRLPSAPTFVAVDRRARETGSLCRHLHVAGRPRIAHLDERVLAAVNANPRTSTRRIAAELHACQRTVNRVLNRERLHAYHYQPVQALLPLDRPARLQYCQWLLGQLAVDPAFLSNVLFTDEALFTQEGVFNYHNEHLWAHNNPHAVRESSFQHRYSINVWAGIVGDRLIGPHRLPNRLQGNSYHQFLRRHLPALLEYVPLHVREHMWFLHDGAPPHFSLRVRNHLNRHYPERWIGRGGPVSWPPRSPDLTPLDFYLWGYLKNVVYQTPVNNEEDLWARVQDACRMVRRNPGVFERMRQLCRRRAQACVENDGGHVE</sequence>
<dbReference type="EMBL" id="LBMM01024364">
    <property type="protein sequence ID" value="KMQ82585.1"/>
    <property type="molecule type" value="Genomic_DNA"/>
</dbReference>
<name>A0A0J7MPU2_LASNI</name>
<dbReference type="PANTHER" id="PTHR47326">
    <property type="entry name" value="TRANSPOSABLE ELEMENT TC3 TRANSPOSASE-LIKE PROTEIN"/>
    <property type="match status" value="1"/>
</dbReference>
<evidence type="ECO:0000313" key="2">
    <source>
        <dbReference type="EMBL" id="KMQ82585.1"/>
    </source>
</evidence>